<feature type="compositionally biased region" description="Polar residues" evidence="1">
    <location>
        <begin position="22"/>
        <end position="32"/>
    </location>
</feature>
<keyword evidence="3" id="KW-1185">Reference proteome</keyword>
<proteinExistence type="predicted"/>
<name>A0AA38LX73_9TREE</name>
<evidence type="ECO:0000313" key="3">
    <source>
        <dbReference type="Proteomes" id="UP001164286"/>
    </source>
</evidence>
<evidence type="ECO:0000256" key="1">
    <source>
        <dbReference type="SAM" id="MobiDB-lite"/>
    </source>
</evidence>
<organism evidence="2 3">
    <name type="scientific">Dioszegia hungarica</name>
    <dbReference type="NCBI Taxonomy" id="4972"/>
    <lineage>
        <taxon>Eukaryota</taxon>
        <taxon>Fungi</taxon>
        <taxon>Dikarya</taxon>
        <taxon>Basidiomycota</taxon>
        <taxon>Agaricomycotina</taxon>
        <taxon>Tremellomycetes</taxon>
        <taxon>Tremellales</taxon>
        <taxon>Bulleribasidiaceae</taxon>
        <taxon>Dioszegia</taxon>
    </lineage>
</organism>
<comment type="caution">
    <text evidence="2">The sequence shown here is derived from an EMBL/GenBank/DDBJ whole genome shotgun (WGS) entry which is preliminary data.</text>
</comment>
<feature type="compositionally biased region" description="Basic and acidic residues" evidence="1">
    <location>
        <begin position="130"/>
        <end position="159"/>
    </location>
</feature>
<dbReference type="RefSeq" id="XP_052949152.1">
    <property type="nucleotide sequence ID" value="XM_053090720.1"/>
</dbReference>
<dbReference type="Proteomes" id="UP001164286">
    <property type="component" value="Unassembled WGS sequence"/>
</dbReference>
<reference evidence="2" key="1">
    <citation type="journal article" date="2022" name="G3 (Bethesda)">
        <title>High quality genome of the basidiomycete yeast Dioszegia hungarica PDD-24b-2 isolated from cloud water.</title>
        <authorList>
            <person name="Jarrige D."/>
            <person name="Haridas S."/>
            <person name="Bleykasten-Grosshans C."/>
            <person name="Joly M."/>
            <person name="Nadalig T."/>
            <person name="Sancelme M."/>
            <person name="Vuilleumier S."/>
            <person name="Grigoriev I.V."/>
            <person name="Amato P."/>
            <person name="Bringel F."/>
        </authorList>
    </citation>
    <scope>NUCLEOTIDE SEQUENCE</scope>
    <source>
        <strain evidence="2">PDD-24b-2</strain>
    </source>
</reference>
<protein>
    <submittedName>
        <fullName evidence="2">Uncharacterized protein</fullName>
    </submittedName>
</protein>
<accession>A0AA38LX73</accession>
<feature type="compositionally biased region" description="Pro residues" evidence="1">
    <location>
        <begin position="61"/>
        <end position="74"/>
    </location>
</feature>
<dbReference type="GeneID" id="77729925"/>
<dbReference type="EMBL" id="JAKWFO010000001">
    <property type="protein sequence ID" value="KAI9639375.1"/>
    <property type="molecule type" value="Genomic_DNA"/>
</dbReference>
<feature type="compositionally biased region" description="Acidic residues" evidence="1">
    <location>
        <begin position="88"/>
        <end position="97"/>
    </location>
</feature>
<evidence type="ECO:0000313" key="2">
    <source>
        <dbReference type="EMBL" id="KAI9639375.1"/>
    </source>
</evidence>
<feature type="region of interest" description="Disordered" evidence="1">
    <location>
        <begin position="1"/>
        <end position="159"/>
    </location>
</feature>
<sequence length="194" mass="21871">MSRAPSRTQIKPTPGHKRKASFFTSGPHTKNPGSLDRNDDKRCKFFVWADELDKNQTPTTPSRPTPSRPPPSRPTPSRAPLSQPLPEIDWDQVDTDDLERQAIASTPGSSQPSQSNSGTPFQNRLQAMAEDTRKRKREDEETPRRERQDRLLSAAEKAKEGFRKTINQLQATIKERDATIEELKGMLRDLGGDV</sequence>
<dbReference type="AlphaFoldDB" id="A0AA38LX73"/>
<gene>
    <name evidence="2" type="ORF">MKK02DRAFT_39675</name>
</gene>
<feature type="compositionally biased region" description="Polar residues" evidence="1">
    <location>
        <begin position="1"/>
        <end position="11"/>
    </location>
</feature>
<feature type="compositionally biased region" description="Low complexity" evidence="1">
    <location>
        <begin position="105"/>
        <end position="119"/>
    </location>
</feature>